<reference evidence="3" key="1">
    <citation type="journal article" date="2019" name="Int. J. Syst. Evol. Microbiol.">
        <title>The Global Catalogue of Microorganisms (GCM) 10K type strain sequencing project: providing services to taxonomists for standard genome sequencing and annotation.</title>
        <authorList>
            <consortium name="The Broad Institute Genomics Platform"/>
            <consortium name="The Broad Institute Genome Sequencing Center for Infectious Disease"/>
            <person name="Wu L."/>
            <person name="Ma J."/>
        </authorList>
    </citation>
    <scope>NUCLEOTIDE SEQUENCE [LARGE SCALE GENOMIC DNA]</scope>
    <source>
        <strain evidence="3">KCTC 15012</strain>
    </source>
</reference>
<organism evidence="2 3">
    <name type="scientific">Phaeospirillum tilakii</name>
    <dbReference type="NCBI Taxonomy" id="741673"/>
    <lineage>
        <taxon>Bacteria</taxon>
        <taxon>Pseudomonadati</taxon>
        <taxon>Pseudomonadota</taxon>
        <taxon>Alphaproteobacteria</taxon>
        <taxon>Rhodospirillales</taxon>
        <taxon>Rhodospirillaceae</taxon>
        <taxon>Phaeospirillum</taxon>
    </lineage>
</organism>
<protein>
    <submittedName>
        <fullName evidence="2">Glycosyltransferase family 4 protein</fullName>
    </submittedName>
</protein>
<keyword evidence="3" id="KW-1185">Reference proteome</keyword>
<dbReference type="RefSeq" id="WP_377318055.1">
    <property type="nucleotide sequence ID" value="NZ_JBHUIY010000037.1"/>
</dbReference>
<name>A0ABW5CG05_9PROT</name>
<feature type="domain" description="Glycosyltransferase subfamily 4-like N-terminal" evidence="1">
    <location>
        <begin position="20"/>
        <end position="173"/>
    </location>
</feature>
<evidence type="ECO:0000259" key="1">
    <source>
        <dbReference type="Pfam" id="PF13579"/>
    </source>
</evidence>
<dbReference type="Gene3D" id="3.40.50.2000">
    <property type="entry name" value="Glycogen Phosphorylase B"/>
    <property type="match status" value="2"/>
</dbReference>
<proteinExistence type="predicted"/>
<gene>
    <name evidence="2" type="ORF">ACFSNB_15135</name>
</gene>
<dbReference type="Pfam" id="PF13692">
    <property type="entry name" value="Glyco_trans_1_4"/>
    <property type="match status" value="1"/>
</dbReference>
<comment type="caution">
    <text evidence="2">The sequence shown here is derived from an EMBL/GenBank/DDBJ whole genome shotgun (WGS) entry which is preliminary data.</text>
</comment>
<dbReference type="InterPro" id="IPR028098">
    <property type="entry name" value="Glyco_trans_4-like_N"/>
</dbReference>
<dbReference type="EMBL" id="JBHUIY010000037">
    <property type="protein sequence ID" value="MFD2235146.1"/>
    <property type="molecule type" value="Genomic_DNA"/>
</dbReference>
<dbReference type="PANTHER" id="PTHR12526:SF638">
    <property type="entry name" value="SPORE COAT PROTEIN SA"/>
    <property type="match status" value="1"/>
</dbReference>
<evidence type="ECO:0000313" key="2">
    <source>
        <dbReference type="EMBL" id="MFD2235146.1"/>
    </source>
</evidence>
<evidence type="ECO:0000313" key="3">
    <source>
        <dbReference type="Proteomes" id="UP001597296"/>
    </source>
</evidence>
<dbReference type="Proteomes" id="UP001597296">
    <property type="component" value="Unassembled WGS sequence"/>
</dbReference>
<sequence length="374" mass="41813">MHPDIAFLITESTYFLSHRRPLAEGCRRAGWRSLLITNLHEADRPDLAGIDVVPFDMVRVSHHPLRELATLVRLFLLLRRLRPRLLHAVGLKPVLYGALAGRLLGIRVVCALAGLGYVFTSGRLRVRLFRRLIVLWMRLLFRRGRVRLILQNDDDAEKLVANGIIPPERVVMIRGSGVDLDVFRPSPEPDGVPVFTVVSRMLADKGIRELVLAARLLRWRGVPCRVRLVGEPDPHNLSSLPPEQLAAWRAEGVVEWDGPEQDIARVWAESHVCVLPSYREGMPKALLEAAACGRPIITTDVPGCRAVVEDGIEGLLVPVRDWSALADAMERLVRSPALRAAMGRAARTRAEREFGQQPVVARTITLYHQVLDAP</sequence>
<dbReference type="Pfam" id="PF13579">
    <property type="entry name" value="Glyco_trans_4_4"/>
    <property type="match status" value="1"/>
</dbReference>
<dbReference type="CDD" id="cd03808">
    <property type="entry name" value="GT4_CapM-like"/>
    <property type="match status" value="1"/>
</dbReference>
<dbReference type="SUPFAM" id="SSF53756">
    <property type="entry name" value="UDP-Glycosyltransferase/glycogen phosphorylase"/>
    <property type="match status" value="1"/>
</dbReference>
<accession>A0ABW5CG05</accession>
<dbReference type="PANTHER" id="PTHR12526">
    <property type="entry name" value="GLYCOSYLTRANSFERASE"/>
    <property type="match status" value="1"/>
</dbReference>